<feature type="signal peptide" evidence="1">
    <location>
        <begin position="1"/>
        <end position="20"/>
    </location>
</feature>
<reference evidence="2 3" key="1">
    <citation type="submission" date="2018-04" db="EMBL/GenBank/DDBJ databases">
        <title>Adhaeribacter sp. HMF7616 genome sequencing and assembly.</title>
        <authorList>
            <person name="Kang H."/>
            <person name="Kang J."/>
            <person name="Cha I."/>
            <person name="Kim H."/>
            <person name="Joh K."/>
        </authorList>
    </citation>
    <scope>NUCLEOTIDE SEQUENCE [LARGE SCALE GENOMIC DNA]</scope>
    <source>
        <strain evidence="2 3">HMF7616</strain>
    </source>
</reference>
<dbReference type="EMBL" id="QASA01000001">
    <property type="protein sequence ID" value="RDC62310.1"/>
    <property type="molecule type" value="Genomic_DNA"/>
</dbReference>
<protein>
    <recommendedName>
        <fullName evidence="4">Lipoprotein</fullName>
    </recommendedName>
</protein>
<gene>
    <name evidence="2" type="ORF">AHMF7616_00903</name>
</gene>
<proteinExistence type="predicted"/>
<accession>A0A369QDA1</accession>
<evidence type="ECO:0008006" key="4">
    <source>
        <dbReference type="Google" id="ProtNLM"/>
    </source>
</evidence>
<evidence type="ECO:0000256" key="1">
    <source>
        <dbReference type="SAM" id="SignalP"/>
    </source>
</evidence>
<evidence type="ECO:0000313" key="3">
    <source>
        <dbReference type="Proteomes" id="UP000253919"/>
    </source>
</evidence>
<organism evidence="2 3">
    <name type="scientific">Adhaeribacter pallidiroseus</name>
    <dbReference type="NCBI Taxonomy" id="2072847"/>
    <lineage>
        <taxon>Bacteria</taxon>
        <taxon>Pseudomonadati</taxon>
        <taxon>Bacteroidota</taxon>
        <taxon>Cytophagia</taxon>
        <taxon>Cytophagales</taxon>
        <taxon>Hymenobacteraceae</taxon>
        <taxon>Adhaeribacter</taxon>
    </lineage>
</organism>
<dbReference type="Proteomes" id="UP000253919">
    <property type="component" value="Unassembled WGS sequence"/>
</dbReference>
<feature type="chain" id="PRO_5016778578" description="Lipoprotein" evidence="1">
    <location>
        <begin position="21"/>
        <end position="163"/>
    </location>
</feature>
<keyword evidence="1" id="KW-0732">Signal</keyword>
<name>A0A369QDA1_9BACT</name>
<sequence length="163" mass="18028">MKKFLDNVAFVMCCLMGCTAQPPTKQMFEPASTSNCTLPDTKWLKVVNGYDSKTVVDLATKLEAAAKADADKIKNIGAASASGSFTSDFSKIVNANSQQMVEVSPEFYEGYRSKRDALCTLYSLLDRSNISDATRAAAEKQFLEINESWSKIKDNEQKKTLNR</sequence>
<comment type="caution">
    <text evidence="2">The sequence shown here is derived from an EMBL/GenBank/DDBJ whole genome shotgun (WGS) entry which is preliminary data.</text>
</comment>
<dbReference type="RefSeq" id="WP_115371769.1">
    <property type="nucleotide sequence ID" value="NZ_QASA01000001.1"/>
</dbReference>
<keyword evidence="3" id="KW-1185">Reference proteome</keyword>
<evidence type="ECO:0000313" key="2">
    <source>
        <dbReference type="EMBL" id="RDC62310.1"/>
    </source>
</evidence>
<dbReference type="AlphaFoldDB" id="A0A369QDA1"/>